<evidence type="ECO:0000259" key="2">
    <source>
        <dbReference type="Pfam" id="PF19493"/>
    </source>
</evidence>
<protein>
    <recommendedName>
        <fullName evidence="2">Trypsin-co-occurring domain-containing protein</fullName>
    </recommendedName>
</protein>
<evidence type="ECO:0000256" key="1">
    <source>
        <dbReference type="SAM" id="MobiDB-lite"/>
    </source>
</evidence>
<reference evidence="4" key="1">
    <citation type="journal article" date="2019" name="Int. J. Syst. Evol. Microbiol.">
        <title>The Global Catalogue of Microorganisms (GCM) 10K type strain sequencing project: providing services to taxonomists for standard genome sequencing and annotation.</title>
        <authorList>
            <consortium name="The Broad Institute Genomics Platform"/>
            <consortium name="The Broad Institute Genome Sequencing Center for Infectious Disease"/>
            <person name="Wu L."/>
            <person name="Ma J."/>
        </authorList>
    </citation>
    <scope>NUCLEOTIDE SEQUENCE [LARGE SCALE GENOMIC DNA]</scope>
    <source>
        <strain evidence="4">JCM 4376</strain>
    </source>
</reference>
<dbReference type="RefSeq" id="WP_189544813.1">
    <property type="nucleotide sequence ID" value="NZ_BMTF01000011.1"/>
</dbReference>
<accession>A0ABQ2W026</accession>
<evidence type="ECO:0000313" key="3">
    <source>
        <dbReference type="EMBL" id="GGV87271.1"/>
    </source>
</evidence>
<sequence length="136" mass="14445">MSDQVVYLTFGEGGVLPIQAETEADAAVPPPREERGTNGSPFGPEGPRPVGRGERANQILGRAGSSIEEALDQIREFGAQSLTRLTDLPRKPDKVTIEVAIKLSAEAGVMVAKAATEANFRVAMEWDSAATPQAEQ</sequence>
<feature type="region of interest" description="Disordered" evidence="1">
    <location>
        <begin position="18"/>
        <end position="63"/>
    </location>
</feature>
<name>A0ABQ2W026_9ACTN</name>
<comment type="caution">
    <text evidence="3">The sequence shown here is derived from an EMBL/GenBank/DDBJ whole genome shotgun (WGS) entry which is preliminary data.</text>
</comment>
<keyword evidence="4" id="KW-1185">Reference proteome</keyword>
<feature type="compositionally biased region" description="Low complexity" evidence="1">
    <location>
        <begin position="41"/>
        <end position="50"/>
    </location>
</feature>
<dbReference type="Proteomes" id="UP000660675">
    <property type="component" value="Unassembled WGS sequence"/>
</dbReference>
<organism evidence="3 4">
    <name type="scientific">Streptomyces gelaticus</name>
    <dbReference type="NCBI Taxonomy" id="285446"/>
    <lineage>
        <taxon>Bacteria</taxon>
        <taxon>Bacillati</taxon>
        <taxon>Actinomycetota</taxon>
        <taxon>Actinomycetes</taxon>
        <taxon>Kitasatosporales</taxon>
        <taxon>Streptomycetaceae</taxon>
        <taxon>Streptomyces</taxon>
    </lineage>
</organism>
<feature type="domain" description="Trypsin-co-occurring" evidence="2">
    <location>
        <begin position="44"/>
        <end position="127"/>
    </location>
</feature>
<dbReference type="NCBIfam" id="NF041216">
    <property type="entry name" value="CU044_2847_fam"/>
    <property type="match status" value="1"/>
</dbReference>
<dbReference type="InterPro" id="IPR045794">
    <property type="entry name" value="Trypco1"/>
</dbReference>
<proteinExistence type="predicted"/>
<evidence type="ECO:0000313" key="4">
    <source>
        <dbReference type="Proteomes" id="UP000660675"/>
    </source>
</evidence>
<dbReference type="EMBL" id="BMTF01000011">
    <property type="protein sequence ID" value="GGV87271.1"/>
    <property type="molecule type" value="Genomic_DNA"/>
</dbReference>
<dbReference type="Pfam" id="PF19493">
    <property type="entry name" value="Trypco1"/>
    <property type="match status" value="1"/>
</dbReference>
<gene>
    <name evidence="3" type="ORF">GCM10015535_36670</name>
</gene>